<feature type="domain" description="Myb-like" evidence="7">
    <location>
        <begin position="23"/>
        <end position="79"/>
    </location>
</feature>
<dbReference type="FunFam" id="1.10.10.60:FF:000032">
    <property type="entry name" value="Zinc finger and SCAN domain-containing 20"/>
    <property type="match status" value="1"/>
</dbReference>
<dbReference type="CDD" id="cd12203">
    <property type="entry name" value="GT1"/>
    <property type="match status" value="1"/>
</dbReference>
<accession>A0A7J7HL47</accession>
<dbReference type="PROSITE" id="PS50090">
    <property type="entry name" value="MYB_LIKE"/>
    <property type="match status" value="1"/>
</dbReference>
<organism evidence="8 9">
    <name type="scientific">Camellia sinensis</name>
    <name type="common">Tea plant</name>
    <name type="synonym">Thea sinensis</name>
    <dbReference type="NCBI Taxonomy" id="4442"/>
    <lineage>
        <taxon>Eukaryota</taxon>
        <taxon>Viridiplantae</taxon>
        <taxon>Streptophyta</taxon>
        <taxon>Embryophyta</taxon>
        <taxon>Tracheophyta</taxon>
        <taxon>Spermatophyta</taxon>
        <taxon>Magnoliopsida</taxon>
        <taxon>eudicotyledons</taxon>
        <taxon>Gunneridae</taxon>
        <taxon>Pentapetalae</taxon>
        <taxon>asterids</taxon>
        <taxon>Ericales</taxon>
        <taxon>Theaceae</taxon>
        <taxon>Camellia</taxon>
    </lineage>
</organism>
<gene>
    <name evidence="8" type="ORF">HYC85_006466</name>
</gene>
<dbReference type="SMART" id="SM00717">
    <property type="entry name" value="SANT"/>
    <property type="match status" value="1"/>
</dbReference>
<dbReference type="PANTHER" id="PTHR21654:SF66">
    <property type="entry name" value="TRIHELIX TRANSCRIPTION FACTOR GT-3B"/>
    <property type="match status" value="1"/>
</dbReference>
<dbReference type="InterPro" id="IPR044822">
    <property type="entry name" value="Myb_DNA-bind_4"/>
</dbReference>
<evidence type="ECO:0000256" key="6">
    <source>
        <dbReference type="SAM" id="MobiDB-lite"/>
    </source>
</evidence>
<dbReference type="InterPro" id="IPR001005">
    <property type="entry name" value="SANT/Myb"/>
</dbReference>
<dbReference type="Gene3D" id="1.10.10.60">
    <property type="entry name" value="Homeodomain-like"/>
    <property type="match status" value="1"/>
</dbReference>
<evidence type="ECO:0000313" key="8">
    <source>
        <dbReference type="EMBL" id="KAF5953610.1"/>
    </source>
</evidence>
<keyword evidence="4" id="KW-0804">Transcription</keyword>
<proteinExistence type="predicted"/>
<dbReference type="EMBL" id="JACBKZ010000003">
    <property type="protein sequence ID" value="KAF5953610.1"/>
    <property type="molecule type" value="Genomic_DNA"/>
</dbReference>
<protein>
    <recommendedName>
        <fullName evidence="7">Myb-like domain-containing protein</fullName>
    </recommendedName>
</protein>
<keyword evidence="9" id="KW-1185">Reference proteome</keyword>
<dbReference type="Pfam" id="PF13837">
    <property type="entry name" value="Myb_DNA-bind_4"/>
    <property type="match status" value="1"/>
</dbReference>
<feature type="region of interest" description="Disordered" evidence="6">
    <location>
        <begin position="149"/>
        <end position="183"/>
    </location>
</feature>
<keyword evidence="2" id="KW-0805">Transcription regulation</keyword>
<evidence type="ECO:0000256" key="2">
    <source>
        <dbReference type="ARBA" id="ARBA00023015"/>
    </source>
</evidence>
<dbReference type="AlphaFoldDB" id="A0A7J7HL47"/>
<feature type="compositionally biased region" description="Basic residues" evidence="6">
    <location>
        <begin position="174"/>
        <end position="183"/>
    </location>
</feature>
<evidence type="ECO:0000256" key="4">
    <source>
        <dbReference type="ARBA" id="ARBA00023163"/>
    </source>
</evidence>
<dbReference type="GO" id="GO:0005634">
    <property type="term" value="C:nucleus"/>
    <property type="evidence" value="ECO:0007669"/>
    <property type="project" value="UniProtKB-SubCell"/>
</dbReference>
<keyword evidence="5" id="KW-0539">Nucleus</keyword>
<dbReference type="InterPro" id="IPR009057">
    <property type="entry name" value="Homeodomain-like_sf"/>
</dbReference>
<comment type="subcellular location">
    <subcellularLocation>
        <location evidence="1">Nucleus</location>
    </subcellularLocation>
</comment>
<comment type="caution">
    <text evidence="8">The sequence shown here is derived from an EMBL/GenBank/DDBJ whole genome shotgun (WGS) entry which is preliminary data.</text>
</comment>
<dbReference type="GO" id="GO:0006355">
    <property type="term" value="P:regulation of DNA-templated transcription"/>
    <property type="evidence" value="ECO:0007669"/>
    <property type="project" value="UniProtKB-ARBA"/>
</dbReference>
<sequence>MEGYDGHYMSVNIDNTGDRFPHWSVQEARDFLMIRAELDPTFMETKRNKLLWDVIATKMNEKGYNRSTEQCKNKWKNLVTRYKVLKSGCGRRNGGGGAVAVAGCKGRSVTVAGCQTMKLETEGMCQHFPFYNELQAIFTARMERMLWTQAEGRSNNNEDDNEESDTVREMISNSKKKKKRKVIKTGINQGSASSSEKLKILKELLEEFMKQNMEMEMLWIKAYEAREDERMVKEMEWRQTMDALENERIMLDRRWRERQEQRGMRDEVRAERRDALVTVLLNKLRREDL</sequence>
<reference evidence="8 9" key="2">
    <citation type="submission" date="2020-07" db="EMBL/GenBank/DDBJ databases">
        <title>Genome assembly of wild tea tree DASZ reveals pedigree and selection history of tea varieties.</title>
        <authorList>
            <person name="Zhang W."/>
        </authorList>
    </citation>
    <scope>NUCLEOTIDE SEQUENCE [LARGE SCALE GENOMIC DNA]</scope>
    <source>
        <strain evidence="9">cv. G240</strain>
        <tissue evidence="8">Leaf</tissue>
    </source>
</reference>
<evidence type="ECO:0000256" key="5">
    <source>
        <dbReference type="ARBA" id="ARBA00023242"/>
    </source>
</evidence>
<evidence type="ECO:0000256" key="1">
    <source>
        <dbReference type="ARBA" id="ARBA00004123"/>
    </source>
</evidence>
<evidence type="ECO:0000313" key="9">
    <source>
        <dbReference type="Proteomes" id="UP000593564"/>
    </source>
</evidence>
<evidence type="ECO:0000256" key="3">
    <source>
        <dbReference type="ARBA" id="ARBA00023125"/>
    </source>
</evidence>
<evidence type="ECO:0000259" key="7">
    <source>
        <dbReference type="PROSITE" id="PS50090"/>
    </source>
</evidence>
<dbReference type="SUPFAM" id="SSF46689">
    <property type="entry name" value="Homeodomain-like"/>
    <property type="match status" value="1"/>
</dbReference>
<dbReference type="PANTHER" id="PTHR21654">
    <property type="entry name" value="FI21293P1"/>
    <property type="match status" value="1"/>
</dbReference>
<name>A0A7J7HL47_CAMSI</name>
<dbReference type="GO" id="GO:0003677">
    <property type="term" value="F:DNA binding"/>
    <property type="evidence" value="ECO:0007669"/>
    <property type="project" value="UniProtKB-KW"/>
</dbReference>
<reference evidence="9" key="1">
    <citation type="journal article" date="2020" name="Nat. Commun.">
        <title>Genome assembly of wild tea tree DASZ reveals pedigree and selection history of tea varieties.</title>
        <authorList>
            <person name="Zhang W."/>
            <person name="Zhang Y."/>
            <person name="Qiu H."/>
            <person name="Guo Y."/>
            <person name="Wan H."/>
            <person name="Zhang X."/>
            <person name="Scossa F."/>
            <person name="Alseekh S."/>
            <person name="Zhang Q."/>
            <person name="Wang P."/>
            <person name="Xu L."/>
            <person name="Schmidt M.H."/>
            <person name="Jia X."/>
            <person name="Li D."/>
            <person name="Zhu A."/>
            <person name="Guo F."/>
            <person name="Chen W."/>
            <person name="Ni D."/>
            <person name="Usadel B."/>
            <person name="Fernie A.R."/>
            <person name="Wen W."/>
        </authorList>
    </citation>
    <scope>NUCLEOTIDE SEQUENCE [LARGE SCALE GENOMIC DNA]</scope>
    <source>
        <strain evidence="9">cv. G240</strain>
    </source>
</reference>
<dbReference type="Proteomes" id="UP000593564">
    <property type="component" value="Unassembled WGS sequence"/>
</dbReference>
<keyword evidence="3" id="KW-0238">DNA-binding</keyword>